<feature type="non-terminal residue" evidence="6">
    <location>
        <position position="1"/>
    </location>
</feature>
<dbReference type="EMBL" id="MU589826">
    <property type="protein sequence ID" value="KAI5607779.1"/>
    <property type="molecule type" value="Genomic_DNA"/>
</dbReference>
<evidence type="ECO:0000256" key="3">
    <source>
        <dbReference type="SAM" id="MobiDB-lite"/>
    </source>
</evidence>
<feature type="non-terminal residue" evidence="6">
    <location>
        <position position="1177"/>
    </location>
</feature>
<evidence type="ECO:0000313" key="7">
    <source>
        <dbReference type="Proteomes" id="UP001205998"/>
    </source>
</evidence>
<feature type="region of interest" description="Disordered" evidence="3">
    <location>
        <begin position="1158"/>
        <end position="1177"/>
    </location>
</feature>
<evidence type="ECO:0000256" key="2">
    <source>
        <dbReference type="SAM" id="Coils"/>
    </source>
</evidence>
<sequence length="1177" mass="133548">SGDRKPPVDYGVQIRFIKDLDDMGGGYGERSRGVGGLGAAGGSGSSPSPSKYGVAVRVQGISGHPYVVLKDGEKGDSYGVQLKTQPQTQTPILGLSSPYNSLPPRLRDGPQTPKEPYSSVRPPSSPEEDPVEFGSPLKRPPGDGQAGSQGDGERGTKEIPGPAALSVLPPLSVPPTSSKDSEKKDHDELNEAGLKPVRQNGIGGPVKKGIQYTATESSIPDNVEDEPAEAVDTKSLTPIDKLISKFNSSSTATMPSRVRGRTRARASLQFDERKRSHSLDARKEKEAEPPLSPTINPYASTVTPTPTSSLTSPKRTNCSSLGQSTPSVEKVPAVPASKAPTVNQTPRIFVSKEAPPAIAKQQVSNFVVCSTNGGEAEEKQAIYEVLREGSTENEKSLRRKADIIHERLCVYICVYVCVSVYIYLCECMCISLLFSLLNRLMLLMVMCGCAGGEGGNRHSLTTAARSDQERTEAYPGSVKKPKHLCVCVCVCVCVMAELRLEKEGLESRFHQQEDQLAQLQDELRRVSENTPQSDTLHMDLMTLQNELTEAMMLRQKQEETLHMRERELTALKGALKDEVAAHDREMEALREQYSRNMEALRKSMEQVSQSQKEIEEERQKVNVSILALEEELDSYREQGEHWKEQMTSVKQELLQAQQEKKNLEEKLLSLKKQTCETDSHSLTQAQELQGRLDDMKQARLTIDEQKAELVKKEEELTCLRRSSQNKEQELKAEINKLKDQSKKDKEELSKVLETFSFHSALDLQEANTRLRERIARMVQCSHIQFTSVFFIALMFIHINLFIRIIYMKEKKIHPIYRTCMSLKNHTTSCFQTGDKLCNKHNPCTSFFQSQLHTSLPDGRDPDALEDENRLLKTQLEEARRAASRLSHEKEELGRQLEEREKERETLRRNKSELEEQKRMLDRTLEKMNKDVDLMMGDSRQSVHSLQVQLDDFRDRSRKELQESQRQNKDRLAELQRTQNNLKAAQDEVSRLKKELLVCSEERDGAQLDKELLSSRLKHLESERDNERTSQTDRSREIRLLEDKIKTLEIELEEEKTGAELLNERITRSREQMDQLRSDLMQERSARHDLEMDKSSVERQMKELKSRVADMESQPRSSAGVTILESKIQELEDRLHSEEREKSSIQAAQRRMERKLKDVSATLDLERNQHAEQRDQVH</sequence>
<evidence type="ECO:0000313" key="6">
    <source>
        <dbReference type="EMBL" id="KAI5607779.1"/>
    </source>
</evidence>
<keyword evidence="4" id="KW-0812">Transmembrane</keyword>
<keyword evidence="1 2" id="KW-0175">Coiled coil</keyword>
<name>A0AAD5A1V1_SILAS</name>
<keyword evidence="7" id="KW-1185">Reference proteome</keyword>
<proteinExistence type="predicted"/>
<feature type="compositionally biased region" description="Basic and acidic residues" evidence="3">
    <location>
        <begin position="1133"/>
        <end position="1142"/>
    </location>
</feature>
<accession>A0AAD5A1V1</accession>
<comment type="caution">
    <text evidence="6">The sequence shown here is derived from an EMBL/GenBank/DDBJ whole genome shotgun (WGS) entry which is preliminary data.</text>
</comment>
<dbReference type="InterPro" id="IPR002928">
    <property type="entry name" value="Myosin_tail"/>
</dbReference>
<feature type="region of interest" description="Disordered" evidence="3">
    <location>
        <begin position="1133"/>
        <end position="1153"/>
    </location>
</feature>
<feature type="transmembrane region" description="Helical" evidence="4">
    <location>
        <begin position="785"/>
        <end position="806"/>
    </location>
</feature>
<dbReference type="GO" id="GO:0008017">
    <property type="term" value="F:microtubule binding"/>
    <property type="evidence" value="ECO:0007669"/>
    <property type="project" value="TreeGrafter"/>
</dbReference>
<keyword evidence="4" id="KW-0472">Membrane</keyword>
<feature type="compositionally biased region" description="Basic and acidic residues" evidence="3">
    <location>
        <begin position="270"/>
        <end position="288"/>
    </location>
</feature>
<feature type="compositionally biased region" description="Low complexity" evidence="3">
    <location>
        <begin position="297"/>
        <end position="316"/>
    </location>
</feature>
<dbReference type="Pfam" id="PF01576">
    <property type="entry name" value="Myosin_tail_1"/>
    <property type="match status" value="1"/>
</dbReference>
<feature type="compositionally biased region" description="Basic and acidic residues" evidence="3">
    <location>
        <begin position="1163"/>
        <end position="1177"/>
    </location>
</feature>
<feature type="compositionally biased region" description="Polar residues" evidence="3">
    <location>
        <begin position="245"/>
        <end position="254"/>
    </location>
</feature>
<dbReference type="PANTHER" id="PTHR46349">
    <property type="entry name" value="CINGULIN-LIKE PROTEIN 1-RELATED"/>
    <property type="match status" value="1"/>
</dbReference>
<keyword evidence="4" id="KW-1133">Transmembrane helix</keyword>
<dbReference type="GO" id="GO:0000226">
    <property type="term" value="P:microtubule cytoskeleton organization"/>
    <property type="evidence" value="ECO:0007669"/>
    <property type="project" value="TreeGrafter"/>
</dbReference>
<feature type="region of interest" description="Disordered" evidence="3">
    <location>
        <begin position="21"/>
        <end position="52"/>
    </location>
</feature>
<feature type="domain" description="Myosin tail" evidence="5">
    <location>
        <begin position="869"/>
        <end position="1176"/>
    </location>
</feature>
<feature type="transmembrane region" description="Helical" evidence="4">
    <location>
        <begin position="408"/>
        <end position="437"/>
    </location>
</feature>
<organism evidence="6 7">
    <name type="scientific">Silurus asotus</name>
    <name type="common">Amur catfish</name>
    <name type="synonym">Parasilurus asotus</name>
    <dbReference type="NCBI Taxonomy" id="30991"/>
    <lineage>
        <taxon>Eukaryota</taxon>
        <taxon>Metazoa</taxon>
        <taxon>Chordata</taxon>
        <taxon>Craniata</taxon>
        <taxon>Vertebrata</taxon>
        <taxon>Euteleostomi</taxon>
        <taxon>Actinopterygii</taxon>
        <taxon>Neopterygii</taxon>
        <taxon>Teleostei</taxon>
        <taxon>Ostariophysi</taxon>
        <taxon>Siluriformes</taxon>
        <taxon>Siluridae</taxon>
        <taxon>Silurus</taxon>
    </lineage>
</organism>
<feature type="region of interest" description="Disordered" evidence="3">
    <location>
        <begin position="70"/>
        <end position="337"/>
    </location>
</feature>
<feature type="compositionally biased region" description="Gly residues" evidence="3">
    <location>
        <begin position="23"/>
        <end position="44"/>
    </location>
</feature>
<feature type="coiled-coil region" evidence="2">
    <location>
        <begin position="495"/>
        <end position="754"/>
    </location>
</feature>
<evidence type="ECO:0000256" key="4">
    <source>
        <dbReference type="SAM" id="Phobius"/>
    </source>
</evidence>
<protein>
    <submittedName>
        <fullName evidence="6">Cingulin-like isoform X2</fullName>
    </submittedName>
</protein>
<dbReference type="GO" id="GO:0005923">
    <property type="term" value="C:bicellular tight junction"/>
    <property type="evidence" value="ECO:0007669"/>
    <property type="project" value="TreeGrafter"/>
</dbReference>
<dbReference type="AlphaFoldDB" id="A0AAD5A1V1"/>
<gene>
    <name evidence="6" type="ORF">C0J50_9881</name>
</gene>
<evidence type="ECO:0000259" key="5">
    <source>
        <dbReference type="Pfam" id="PF01576"/>
    </source>
</evidence>
<feature type="compositionally biased region" description="Basic and acidic residues" evidence="3">
    <location>
        <begin position="179"/>
        <end position="189"/>
    </location>
</feature>
<dbReference type="Proteomes" id="UP001205998">
    <property type="component" value="Unassembled WGS sequence"/>
</dbReference>
<dbReference type="PANTHER" id="PTHR46349:SF5">
    <property type="entry name" value="CINGULIN"/>
    <property type="match status" value="1"/>
</dbReference>
<feature type="region of interest" description="Disordered" evidence="3">
    <location>
        <begin position="881"/>
        <end position="920"/>
    </location>
</feature>
<reference evidence="6" key="1">
    <citation type="submission" date="2018-07" db="EMBL/GenBank/DDBJ databases">
        <title>Comparative genomics of catfishes provides insights into carnivory and benthic adaptation.</title>
        <authorList>
            <person name="Zhang Y."/>
            <person name="Wang D."/>
            <person name="Peng Z."/>
            <person name="Zheng S."/>
            <person name="Shao F."/>
            <person name="Tao W."/>
        </authorList>
    </citation>
    <scope>NUCLEOTIDE SEQUENCE</scope>
    <source>
        <strain evidence="6">Chongqing</strain>
    </source>
</reference>
<dbReference type="GO" id="GO:0016459">
    <property type="term" value="C:myosin complex"/>
    <property type="evidence" value="ECO:0007669"/>
    <property type="project" value="InterPro"/>
</dbReference>
<evidence type="ECO:0000256" key="1">
    <source>
        <dbReference type="ARBA" id="ARBA00023054"/>
    </source>
</evidence>
<feature type="compositionally biased region" description="Polar residues" evidence="3">
    <location>
        <begin position="82"/>
        <end position="91"/>
    </location>
</feature>
<feature type="compositionally biased region" description="Polar residues" evidence="3">
    <location>
        <begin position="317"/>
        <end position="327"/>
    </location>
</feature>